<dbReference type="EMBL" id="PKMF04000061">
    <property type="protein sequence ID" value="KAK7853788.1"/>
    <property type="molecule type" value="Genomic_DNA"/>
</dbReference>
<feature type="coiled-coil region" evidence="1">
    <location>
        <begin position="315"/>
        <end position="342"/>
    </location>
</feature>
<reference evidence="3 4" key="1">
    <citation type="journal article" date="2018" name="Sci. Data">
        <title>The draft genome sequence of cork oak.</title>
        <authorList>
            <person name="Ramos A.M."/>
            <person name="Usie A."/>
            <person name="Barbosa P."/>
            <person name="Barros P.M."/>
            <person name="Capote T."/>
            <person name="Chaves I."/>
            <person name="Simoes F."/>
            <person name="Abreu I."/>
            <person name="Carrasquinho I."/>
            <person name="Faro C."/>
            <person name="Guimaraes J.B."/>
            <person name="Mendonca D."/>
            <person name="Nobrega F."/>
            <person name="Rodrigues L."/>
            <person name="Saibo N.J.M."/>
            <person name="Varela M.C."/>
            <person name="Egas C."/>
            <person name="Matos J."/>
            <person name="Miguel C.M."/>
            <person name="Oliveira M.M."/>
            <person name="Ricardo C.P."/>
            <person name="Goncalves S."/>
        </authorList>
    </citation>
    <scope>NUCLEOTIDE SEQUENCE [LARGE SCALE GENOMIC DNA]</scope>
    <source>
        <strain evidence="4">cv. HL8</strain>
    </source>
</reference>
<feature type="coiled-coil region" evidence="1">
    <location>
        <begin position="71"/>
        <end position="105"/>
    </location>
</feature>
<name>A0AAW0LQ53_QUESU</name>
<organism evidence="3 4">
    <name type="scientific">Quercus suber</name>
    <name type="common">Cork oak</name>
    <dbReference type="NCBI Taxonomy" id="58331"/>
    <lineage>
        <taxon>Eukaryota</taxon>
        <taxon>Viridiplantae</taxon>
        <taxon>Streptophyta</taxon>
        <taxon>Embryophyta</taxon>
        <taxon>Tracheophyta</taxon>
        <taxon>Spermatophyta</taxon>
        <taxon>Magnoliopsida</taxon>
        <taxon>eudicotyledons</taxon>
        <taxon>Gunneridae</taxon>
        <taxon>Pentapetalae</taxon>
        <taxon>rosids</taxon>
        <taxon>fabids</taxon>
        <taxon>Fagales</taxon>
        <taxon>Fagaceae</taxon>
        <taxon>Quercus</taxon>
    </lineage>
</organism>
<evidence type="ECO:0000313" key="3">
    <source>
        <dbReference type="EMBL" id="KAK7853788.1"/>
    </source>
</evidence>
<dbReference type="PANTHER" id="PTHR32059">
    <property type="entry name" value="RAB11-BINDING PROTEIN RELCH"/>
    <property type="match status" value="1"/>
</dbReference>
<feature type="compositionally biased region" description="Polar residues" evidence="2">
    <location>
        <begin position="116"/>
        <end position="125"/>
    </location>
</feature>
<feature type="region of interest" description="Disordered" evidence="2">
    <location>
        <begin position="410"/>
        <end position="443"/>
    </location>
</feature>
<dbReference type="AlphaFoldDB" id="A0AAW0LQ53"/>
<dbReference type="PROSITE" id="PS50896">
    <property type="entry name" value="LISH"/>
    <property type="match status" value="2"/>
</dbReference>
<dbReference type="PANTHER" id="PTHR32059:SF0">
    <property type="entry name" value="RAB11-BINDING PROTEIN RELCH"/>
    <property type="match status" value="1"/>
</dbReference>
<comment type="caution">
    <text evidence="3">The sequence shown here is derived from an EMBL/GenBank/DDBJ whole genome shotgun (WGS) entry which is preliminary data.</text>
</comment>
<feature type="coiled-coil region" evidence="1">
    <location>
        <begin position="209"/>
        <end position="285"/>
    </location>
</feature>
<dbReference type="Gene3D" id="1.25.10.10">
    <property type="entry name" value="Leucine-rich Repeat Variant"/>
    <property type="match status" value="1"/>
</dbReference>
<sequence>MDVERSSLCNCVVNFLLEERYLLTAFELLHELLDDGRDAQAIRLKEISILFRILELEIVSVADPQSLLEEKESLEEKLAISEYELRLAQEDILKLKAELQKKMEVPLDKLNESNKDASVNQGSEFQRQKREASFSDLGPLKDNERRDLNCAVKEYLLIAGYRLTAMTFYEEVTDQNLEVWQKTAACVPDALRHYYYQYLSSTTEAAEEKIAMLRENESLQKENERLNLEKESLQKNKDLADGQISALTRSLEALQKDLKDKENLVQDLKQSLEQQRKELNGCRSEITALKMHIEGSCSGRNFLANDVEHVQSQPLEKYKEEIKSLQMEIESLKAKSMNALDSVYPVKSENEFAQTEEKVVEILEDKSIISHPVDAGVVDHNVSELQATQSFNDNTDKPEEISQELLMSHLNDDNPSENIGNVSKQNGEPQSEERRLLKSDNLSGEAVSDNMASTFYSCLGKYNSLHRNLPEAFSSVGGWDGVLIEATLWWYINGLGTIQILADALPKIVPYVLINHREELLPLIMCAIERHPDSSTRDSLTHTLFNLIKRPDEQQRRIIMDACVSLAKNVGEMRTETELLPQCWEQINHMYEERRLLVAQSCGLLAEFVRPEIRDSLILSIVQQLIEDSATVVREAAAHNLALLLPLFPNVDKYFKVSLTKYASRLMEKNSDLTGLAAM</sequence>
<dbReference type="GO" id="GO:0032367">
    <property type="term" value="P:intracellular cholesterol transport"/>
    <property type="evidence" value="ECO:0007669"/>
    <property type="project" value="InterPro"/>
</dbReference>
<evidence type="ECO:0000313" key="4">
    <source>
        <dbReference type="Proteomes" id="UP000237347"/>
    </source>
</evidence>
<accession>A0AAW0LQ53</accession>
<dbReference type="InterPro" id="IPR006594">
    <property type="entry name" value="LisH"/>
</dbReference>
<dbReference type="InterPro" id="IPR016024">
    <property type="entry name" value="ARM-type_fold"/>
</dbReference>
<keyword evidence="1" id="KW-0175">Coiled coil</keyword>
<protein>
    <submittedName>
        <fullName evidence="3">Lish domain and heat repeat-containing protein kiaa1468 like protein</fullName>
    </submittedName>
</protein>
<gene>
    <name evidence="3" type="ORF">CFP56_034427</name>
</gene>
<dbReference type="InterPro" id="IPR040362">
    <property type="entry name" value="RELCH"/>
</dbReference>
<dbReference type="Proteomes" id="UP000237347">
    <property type="component" value="Unassembled WGS sequence"/>
</dbReference>
<keyword evidence="4" id="KW-1185">Reference proteome</keyword>
<dbReference type="GO" id="GO:0055037">
    <property type="term" value="C:recycling endosome"/>
    <property type="evidence" value="ECO:0007669"/>
    <property type="project" value="TreeGrafter"/>
</dbReference>
<dbReference type="GO" id="GO:0005802">
    <property type="term" value="C:trans-Golgi network"/>
    <property type="evidence" value="ECO:0007669"/>
    <property type="project" value="InterPro"/>
</dbReference>
<dbReference type="Gene3D" id="1.10.287.1490">
    <property type="match status" value="1"/>
</dbReference>
<dbReference type="SMART" id="SM00667">
    <property type="entry name" value="LisH"/>
    <property type="match status" value="2"/>
</dbReference>
<feature type="compositionally biased region" description="Polar residues" evidence="2">
    <location>
        <begin position="416"/>
        <end position="429"/>
    </location>
</feature>
<feature type="region of interest" description="Disordered" evidence="2">
    <location>
        <begin position="112"/>
        <end position="131"/>
    </location>
</feature>
<dbReference type="InterPro" id="IPR011989">
    <property type="entry name" value="ARM-like"/>
</dbReference>
<dbReference type="SUPFAM" id="SSF48371">
    <property type="entry name" value="ARM repeat"/>
    <property type="match status" value="1"/>
</dbReference>
<evidence type="ECO:0000256" key="2">
    <source>
        <dbReference type="SAM" id="MobiDB-lite"/>
    </source>
</evidence>
<proteinExistence type="predicted"/>
<evidence type="ECO:0000256" key="1">
    <source>
        <dbReference type="SAM" id="Coils"/>
    </source>
</evidence>